<gene>
    <name evidence="1" type="ORF">APENILPF_00017</name>
    <name evidence="5" type="ORF">BHCKGNAA_00017</name>
    <name evidence="2" type="ORF">GKLMMCAD_00017</name>
    <name evidence="3" type="ORF">LNAFDGMD_00024</name>
    <name evidence="4" type="ORF">PNFJDKBC_00005</name>
</gene>
<dbReference type="EMBL" id="MT631315">
    <property type="protein sequence ID" value="QNO48232.1"/>
    <property type="molecule type" value="Genomic_DNA"/>
</dbReference>
<dbReference type="EMBL" id="MT630648">
    <property type="protein sequence ID" value="QNO41516.1"/>
    <property type="molecule type" value="Genomic_DNA"/>
</dbReference>
<evidence type="ECO:0000313" key="4">
    <source>
        <dbReference type="EMBL" id="QNO43394.1"/>
    </source>
</evidence>
<accession>A0A7G9YJP8</accession>
<evidence type="ECO:0000313" key="5">
    <source>
        <dbReference type="EMBL" id="QNO48232.1"/>
    </source>
</evidence>
<organism evidence="5">
    <name type="scientific">Candidatus Methanogaster sp. ANME-2c ERB4</name>
    <dbReference type="NCBI Taxonomy" id="2759911"/>
    <lineage>
        <taxon>Archaea</taxon>
        <taxon>Methanobacteriati</taxon>
        <taxon>Methanobacteriota</taxon>
        <taxon>Stenosarchaea group</taxon>
        <taxon>Methanomicrobia</taxon>
        <taxon>Methanosarcinales</taxon>
        <taxon>ANME-2 cluster</taxon>
        <taxon>Candidatus Methanogasteraceae</taxon>
        <taxon>Candidatus Methanogaster</taxon>
    </lineage>
</organism>
<reference evidence="5" key="1">
    <citation type="submission" date="2020-06" db="EMBL/GenBank/DDBJ databases">
        <title>Unique genomic features of the anaerobic methanotrophic archaea.</title>
        <authorList>
            <person name="Chadwick G.L."/>
            <person name="Skennerton C.T."/>
            <person name="Laso-Perez R."/>
            <person name="Leu A.O."/>
            <person name="Speth D.R."/>
            <person name="Yu H."/>
            <person name="Morgan-Lang C."/>
            <person name="Hatzenpichler R."/>
            <person name="Goudeau D."/>
            <person name="Malmstrom R."/>
            <person name="Brazelton W.J."/>
            <person name="Woyke T."/>
            <person name="Hallam S.J."/>
            <person name="Tyson G.W."/>
            <person name="Wegener G."/>
            <person name="Boetius A."/>
            <person name="Orphan V."/>
        </authorList>
    </citation>
    <scope>NUCLEOTIDE SEQUENCE</scope>
</reference>
<dbReference type="EMBL" id="MT630754">
    <property type="protein sequence ID" value="QNO42663.1"/>
    <property type="molecule type" value="Genomic_DNA"/>
</dbReference>
<evidence type="ECO:0000313" key="3">
    <source>
        <dbReference type="EMBL" id="QNO42663.1"/>
    </source>
</evidence>
<sequence length="133" mass="14348">MKVISPEISIILEADVLRVTEGSIRTTVSPILRSWNIAGSSGTLRGGASPAGSKTAAWYQTETMGTREAHYVLLSDEVCAIKPINGKIPQTAYWESDQFIIPLKQGNSCGGKGLTGVRWATRTHLPHPEVGCR</sequence>
<dbReference type="EMBL" id="MT630818">
    <property type="protein sequence ID" value="QNO43394.1"/>
    <property type="molecule type" value="Genomic_DNA"/>
</dbReference>
<proteinExistence type="predicted"/>
<evidence type="ECO:0000313" key="2">
    <source>
        <dbReference type="EMBL" id="QNO42039.1"/>
    </source>
</evidence>
<evidence type="ECO:0000313" key="1">
    <source>
        <dbReference type="EMBL" id="QNO41516.1"/>
    </source>
</evidence>
<dbReference type="AlphaFoldDB" id="A0A7G9YJP8"/>
<dbReference type="EMBL" id="MT630702">
    <property type="protein sequence ID" value="QNO42039.1"/>
    <property type="molecule type" value="Genomic_DNA"/>
</dbReference>
<name>A0A7G9YJP8_9EURY</name>
<protein>
    <submittedName>
        <fullName evidence="5">Uncharacterized protein</fullName>
    </submittedName>
</protein>